<keyword evidence="1" id="KW-0812">Transmembrane</keyword>
<dbReference type="VEuPathDB" id="AmoebaDB:ACA1_389100"/>
<dbReference type="OMA" id="FAWQAFG"/>
<dbReference type="KEGG" id="acan:ACA1_389100"/>
<dbReference type="PANTHER" id="PTHR47473">
    <property type="entry name" value="BTA1P"/>
    <property type="match status" value="1"/>
</dbReference>
<dbReference type="InterPro" id="IPR021829">
    <property type="entry name" value="DUF3419"/>
</dbReference>
<dbReference type="STRING" id="1257118.L8GEC4"/>
<reference evidence="2 3" key="1">
    <citation type="journal article" date="2013" name="Genome Biol.">
        <title>Genome of Acanthamoeba castellanii highlights extensive lateral gene transfer and early evolution of tyrosine kinase signaling.</title>
        <authorList>
            <person name="Clarke M."/>
            <person name="Lohan A.J."/>
            <person name="Liu B."/>
            <person name="Lagkouvardos I."/>
            <person name="Roy S."/>
            <person name="Zafar N."/>
            <person name="Bertelli C."/>
            <person name="Schilde C."/>
            <person name="Kianianmomeni A."/>
            <person name="Burglin T.R."/>
            <person name="Frech C."/>
            <person name="Turcotte B."/>
            <person name="Kopec K.O."/>
            <person name="Synnott J.M."/>
            <person name="Choo C."/>
            <person name="Paponov I."/>
            <person name="Finkler A."/>
            <person name="Soon Heng Tan C."/>
            <person name="Hutchins A.P."/>
            <person name="Weinmeier T."/>
            <person name="Rattei T."/>
            <person name="Chu J.S."/>
            <person name="Gimenez G."/>
            <person name="Irimia M."/>
            <person name="Rigden D.J."/>
            <person name="Fitzpatrick D.A."/>
            <person name="Lorenzo-Morales J."/>
            <person name="Bateman A."/>
            <person name="Chiu C.H."/>
            <person name="Tang P."/>
            <person name="Hegemann P."/>
            <person name="Fromm H."/>
            <person name="Raoult D."/>
            <person name="Greub G."/>
            <person name="Miranda-Saavedra D."/>
            <person name="Chen N."/>
            <person name="Nash P."/>
            <person name="Ginger M.L."/>
            <person name="Horn M."/>
            <person name="Schaap P."/>
            <person name="Caler L."/>
            <person name="Loftus B."/>
        </authorList>
    </citation>
    <scope>NUCLEOTIDE SEQUENCE [LARGE SCALE GENOMIC DNA]</scope>
    <source>
        <strain evidence="2 3">Neff</strain>
    </source>
</reference>
<dbReference type="AlphaFoldDB" id="L8GEC4"/>
<evidence type="ECO:0000256" key="1">
    <source>
        <dbReference type="SAM" id="Phobius"/>
    </source>
</evidence>
<protein>
    <submittedName>
        <fullName evidence="2">DiacylglycerylN,N,N-trimethylhomoserine synthesis protein</fullName>
    </submittedName>
</protein>
<evidence type="ECO:0000313" key="3">
    <source>
        <dbReference type="Proteomes" id="UP000011083"/>
    </source>
</evidence>
<proteinExistence type="predicted"/>
<keyword evidence="1" id="KW-1133">Transmembrane helix</keyword>
<gene>
    <name evidence="2" type="ORF">ACA1_389100</name>
</gene>
<feature type="transmembrane region" description="Helical" evidence="1">
    <location>
        <begin position="160"/>
        <end position="180"/>
    </location>
</feature>
<dbReference type="Proteomes" id="UP000011083">
    <property type="component" value="Unassembled WGS sequence"/>
</dbReference>
<accession>L8GEC4</accession>
<dbReference type="RefSeq" id="XP_004333212.1">
    <property type="nucleotide sequence ID" value="XM_004333164.1"/>
</dbReference>
<organism evidence="2 3">
    <name type="scientific">Acanthamoeba castellanii (strain ATCC 30010 / Neff)</name>
    <dbReference type="NCBI Taxonomy" id="1257118"/>
    <lineage>
        <taxon>Eukaryota</taxon>
        <taxon>Amoebozoa</taxon>
        <taxon>Discosea</taxon>
        <taxon>Longamoebia</taxon>
        <taxon>Centramoebida</taxon>
        <taxon>Acanthamoebidae</taxon>
        <taxon>Acanthamoeba</taxon>
    </lineage>
</organism>
<dbReference type="OrthoDB" id="10016743at2759"/>
<dbReference type="GeneID" id="14911604"/>
<evidence type="ECO:0000313" key="2">
    <source>
        <dbReference type="EMBL" id="ELR11199.1"/>
    </source>
</evidence>
<feature type="transmembrane region" description="Helical" evidence="1">
    <location>
        <begin position="12"/>
        <end position="32"/>
    </location>
</feature>
<dbReference type="EMBL" id="KB008156">
    <property type="protein sequence ID" value="ELR11199.1"/>
    <property type="molecule type" value="Genomic_DNA"/>
</dbReference>
<keyword evidence="3" id="KW-1185">Reference proteome</keyword>
<name>L8GEC4_ACACF</name>
<dbReference type="PANTHER" id="PTHR47473:SF1">
    <property type="entry name" value="METHYLTRANSFERASE DOMAIN-CONTAINING PROTEIN"/>
    <property type="match status" value="1"/>
</dbReference>
<keyword evidence="1" id="KW-0472">Membrane</keyword>
<sequence length="420" mass="48428">MAATSTSRPGLIGSIFALVMSIFSSIFNWIVARCYTSQIVFNCAWEDPRLDREALKLTEEDQVVIITTAGCNVLSLAIEGPKHVYSIDRNHCQNALLELKLAAIREYDYATFWKLFGTGRLPNFSKVHYPRLRQHLSTAGRAFWDSHAHYFNGTGLRPSYFWHGCSGILAWVMLGYFRLIGVYRPLLELMEAKTIDEQKHIYKTKIEKRMWNPVIMWFLERSFTLALLNGVPEAQRELLEKEGGFKSIGLFIKDSMETIMTKLPIHDNYFYRVYLTGEYTKDCCPDYLTEEGFKTLKNGAVDKISIHTTTITEFLREHKKKDISRFVLLDHMDWMASAPKALSEEWSEMVAHSTDNCRFLWRSASKEATFVGDTSVTLPNGHETVTVKDVLKYDYQTANRLHELDRVHTYASFFIADLSL</sequence>
<dbReference type="Pfam" id="PF11899">
    <property type="entry name" value="DUF3419"/>
    <property type="match status" value="1"/>
</dbReference>